<reference evidence="2 3" key="1">
    <citation type="submission" date="2022-07" db="EMBL/GenBank/DDBJ databases">
        <title>Genome-wide signatures of adaptation to extreme environments.</title>
        <authorList>
            <person name="Cho C.H."/>
            <person name="Yoon H.S."/>
        </authorList>
    </citation>
    <scope>NUCLEOTIDE SEQUENCE [LARGE SCALE GENOMIC DNA]</scope>
    <source>
        <strain evidence="2 3">108.79 E11</strain>
    </source>
</reference>
<protein>
    <recommendedName>
        <fullName evidence="4">Phosphatidylethanolamine-binding protein</fullName>
    </recommendedName>
</protein>
<evidence type="ECO:0000313" key="3">
    <source>
        <dbReference type="Proteomes" id="UP001300502"/>
    </source>
</evidence>
<dbReference type="InterPro" id="IPR008914">
    <property type="entry name" value="PEBP"/>
</dbReference>
<comment type="caution">
    <text evidence="2">The sequence shown here is derived from an EMBL/GenBank/DDBJ whole genome shotgun (WGS) entry which is preliminary data.</text>
</comment>
<sequence length="229" mass="25479">MGEEQYLLGQSQRTFNKYPNYKKLITSSNITLCILLCFFLVVFRNTAGFVSPVYRKNSGTSAALLLDSPSFQNGTRIPKKYGCDYCEQAASSLQGVSCRADNTFVLLVHDPDAISVTGLDFIHWFVINISCTADTLKVPENASGSPLLLPQGSIELSNSNNKTGYHAPCPPDRDHTYLFRICLVKNMSNRNDWSTLYDARDVVRRLEGSLCGFLLGIYPRASEHCKQAS</sequence>
<keyword evidence="3" id="KW-1185">Reference proteome</keyword>
<evidence type="ECO:0000313" key="2">
    <source>
        <dbReference type="EMBL" id="KAK4524216.1"/>
    </source>
</evidence>
<organism evidence="2 3">
    <name type="scientific">Galdieria yellowstonensis</name>
    <dbReference type="NCBI Taxonomy" id="3028027"/>
    <lineage>
        <taxon>Eukaryota</taxon>
        <taxon>Rhodophyta</taxon>
        <taxon>Bangiophyceae</taxon>
        <taxon>Galdieriales</taxon>
        <taxon>Galdieriaceae</taxon>
        <taxon>Galdieria</taxon>
    </lineage>
</organism>
<proteinExistence type="predicted"/>
<keyword evidence="1" id="KW-0812">Transmembrane</keyword>
<feature type="transmembrane region" description="Helical" evidence="1">
    <location>
        <begin position="24"/>
        <end position="43"/>
    </location>
</feature>
<accession>A0AAV9IAF5</accession>
<keyword evidence="1" id="KW-1133">Transmembrane helix</keyword>
<gene>
    <name evidence="2" type="ORF">GAYE_SCF02G2115</name>
</gene>
<dbReference type="Proteomes" id="UP001300502">
    <property type="component" value="Unassembled WGS sequence"/>
</dbReference>
<dbReference type="InterPro" id="IPR036610">
    <property type="entry name" value="PEBP-like_sf"/>
</dbReference>
<evidence type="ECO:0008006" key="4">
    <source>
        <dbReference type="Google" id="ProtNLM"/>
    </source>
</evidence>
<keyword evidence="1" id="KW-0472">Membrane</keyword>
<dbReference type="InterPro" id="IPR005247">
    <property type="entry name" value="YbhB_YbcL/LppC-like"/>
</dbReference>
<name>A0AAV9IAF5_9RHOD</name>
<evidence type="ECO:0000256" key="1">
    <source>
        <dbReference type="SAM" id="Phobius"/>
    </source>
</evidence>
<dbReference type="NCBIfam" id="TIGR00481">
    <property type="entry name" value="YbhB/YbcL family Raf kinase inhibitor-like protein"/>
    <property type="match status" value="1"/>
</dbReference>
<dbReference type="SUPFAM" id="SSF49777">
    <property type="entry name" value="PEBP-like"/>
    <property type="match status" value="1"/>
</dbReference>
<dbReference type="AlphaFoldDB" id="A0AAV9IAF5"/>
<dbReference type="Gene3D" id="3.90.280.10">
    <property type="entry name" value="PEBP-like"/>
    <property type="match status" value="1"/>
</dbReference>
<dbReference type="Pfam" id="PF01161">
    <property type="entry name" value="PBP"/>
    <property type="match status" value="1"/>
</dbReference>
<dbReference type="CDD" id="cd00865">
    <property type="entry name" value="PEBP_bact_arch"/>
    <property type="match status" value="1"/>
</dbReference>
<dbReference type="EMBL" id="JANCYU010000022">
    <property type="protein sequence ID" value="KAK4524216.1"/>
    <property type="molecule type" value="Genomic_DNA"/>
</dbReference>